<comment type="similarity">
    <text evidence="3">Belongs to the LplA family.</text>
</comment>
<comment type="pathway">
    <text evidence="2">Protein modification; protein lipoylation via exogenous pathway; protein N(6)-(lipoyl)lysine from lipoate: step 2/2.</text>
</comment>
<dbReference type="InterPro" id="IPR004562">
    <property type="entry name" value="LipoylTrfase_LipoateP_Ligase"/>
</dbReference>
<protein>
    <recommendedName>
        <fullName evidence="4">Putative lipoate-protein ligase A</fullName>
    </recommendedName>
</protein>
<dbReference type="PANTHER" id="PTHR12561:SF3">
    <property type="entry name" value="LIPOYLTRANSFERASE 1, MITOCHONDRIAL"/>
    <property type="match status" value="1"/>
</dbReference>
<dbReference type="InterPro" id="IPR004143">
    <property type="entry name" value="BPL_LPL_catalytic"/>
</dbReference>
<dbReference type="Pfam" id="PF21948">
    <property type="entry name" value="LplA-B_cat"/>
    <property type="match status" value="1"/>
</dbReference>
<dbReference type="Gene3D" id="3.30.390.50">
    <property type="entry name" value="CO dehydrogenase flavoprotein, C-terminal domain"/>
    <property type="match status" value="1"/>
</dbReference>
<dbReference type="Proteomes" id="UP000001194">
    <property type="component" value="Unassembled WGS sequence"/>
</dbReference>
<dbReference type="GeneID" id="6083991"/>
<dbReference type="UniPathway" id="UPA00537">
    <property type="reaction ID" value="UER00595"/>
</dbReference>
<dbReference type="PANTHER" id="PTHR12561">
    <property type="entry name" value="LIPOATE-PROTEIN LIGASE"/>
    <property type="match status" value="1"/>
</dbReference>
<dbReference type="InterPro" id="IPR045864">
    <property type="entry name" value="aa-tRNA-synth_II/BPL/LPL"/>
</dbReference>
<comment type="function">
    <text evidence="1">Catalyzes both the ATP-dependent activation of exogenously supplied lipoate to lipoyl-AMP and the transfer of the activated lipoyl onto the lipoyl domains of lipoate-dependent enzymes.</text>
</comment>
<dbReference type="SUPFAM" id="SSF55681">
    <property type="entry name" value="Class II aaRS and biotin synthetases"/>
    <property type="match status" value="1"/>
</dbReference>
<dbReference type="RefSeq" id="XP_001888347.1">
    <property type="nucleotide sequence ID" value="XM_001888312.1"/>
</dbReference>
<organism evidence="7">
    <name type="scientific">Laccaria bicolor (strain S238N-H82 / ATCC MYA-4686)</name>
    <name type="common">Bicoloured deceiver</name>
    <name type="synonym">Laccaria laccata var. bicolor</name>
    <dbReference type="NCBI Taxonomy" id="486041"/>
    <lineage>
        <taxon>Eukaryota</taxon>
        <taxon>Fungi</taxon>
        <taxon>Dikarya</taxon>
        <taxon>Basidiomycota</taxon>
        <taxon>Agaricomycotina</taxon>
        <taxon>Agaricomycetes</taxon>
        <taxon>Agaricomycetidae</taxon>
        <taxon>Agaricales</taxon>
        <taxon>Agaricineae</taxon>
        <taxon>Hydnangiaceae</taxon>
        <taxon>Laccaria</taxon>
    </lineage>
</organism>
<dbReference type="PROSITE" id="PS51733">
    <property type="entry name" value="BPL_LPL_CATALYTIC"/>
    <property type="match status" value="1"/>
</dbReference>
<dbReference type="NCBIfam" id="TIGR00545">
    <property type="entry name" value="lipoyltrans"/>
    <property type="match status" value="1"/>
</dbReference>
<sequence length="378" mass="42316">MSTLLRFRPFTARNTVRSFTLNAHHQPNSAVSAQHAIYISNSTNPYFNLTLEDWLFRHKSPSDPLLLIYRDEPCVVIGRNQNPWKEVNFDALRSHPGVPFLRRRSGGGTVYHDLGNTNFSIHLPRTSFDRHVTGQIVLRAVRSLGVTTAVLNERNDICVGADKMSGVLHRAPRLAGHVSGSAYKIVNKRAYHHGTMLISTRLDTLGDLLRPKDKDSMVTKGVASVRSPVCNLQQYDTNVTHEAFTAAVVNEFQKEYGVNEQPCIVHETDDVKNVEYIRKGMAELPTWDWAYGQTPEFTYTINRTFPWGDVSAEIRAKHGVILDCSIKAAGTSHGAVLEAFGQSFYIGKRYGFVENDEGAADEVKEIADVKVWLRGAMS</sequence>
<evidence type="ECO:0000313" key="7">
    <source>
        <dbReference type="Proteomes" id="UP000001194"/>
    </source>
</evidence>
<dbReference type="HOGENOM" id="CLU_022986_3_1_1"/>
<dbReference type="STRING" id="486041.B0DWU3"/>
<evidence type="ECO:0000256" key="1">
    <source>
        <dbReference type="ARBA" id="ARBA00003253"/>
    </source>
</evidence>
<dbReference type="Gene3D" id="3.30.930.10">
    <property type="entry name" value="Bira Bifunctional Protein, Domain 2"/>
    <property type="match status" value="1"/>
</dbReference>
<dbReference type="GO" id="GO:0005739">
    <property type="term" value="C:mitochondrion"/>
    <property type="evidence" value="ECO:0007669"/>
    <property type="project" value="TreeGrafter"/>
</dbReference>
<dbReference type="AlphaFoldDB" id="B0DWU3"/>
<proteinExistence type="inferred from homology"/>
<feature type="domain" description="BPL/LPL catalytic" evidence="5">
    <location>
        <begin position="60"/>
        <end position="260"/>
    </location>
</feature>
<evidence type="ECO:0000256" key="2">
    <source>
        <dbReference type="ARBA" id="ARBA00005085"/>
    </source>
</evidence>
<dbReference type="GO" id="GO:0017118">
    <property type="term" value="F:lipoyltransferase activity"/>
    <property type="evidence" value="ECO:0007669"/>
    <property type="project" value="TreeGrafter"/>
</dbReference>
<dbReference type="OrthoDB" id="201621at2759"/>
<dbReference type="GO" id="GO:0009249">
    <property type="term" value="P:protein lipoylation"/>
    <property type="evidence" value="ECO:0007669"/>
    <property type="project" value="InterPro"/>
</dbReference>
<evidence type="ECO:0000313" key="6">
    <source>
        <dbReference type="EMBL" id="EDR00952.1"/>
    </source>
</evidence>
<dbReference type="SUPFAM" id="SSF82649">
    <property type="entry name" value="SufE/NifU"/>
    <property type="match status" value="1"/>
</dbReference>
<accession>B0DWU3</accession>
<keyword evidence="7" id="KW-1185">Reference proteome</keyword>
<evidence type="ECO:0000256" key="4">
    <source>
        <dbReference type="ARBA" id="ARBA00015925"/>
    </source>
</evidence>
<dbReference type="FunCoup" id="B0DWU3">
    <property type="interactions" value="246"/>
</dbReference>
<reference evidence="6 7" key="1">
    <citation type="journal article" date="2008" name="Nature">
        <title>The genome of Laccaria bicolor provides insights into mycorrhizal symbiosis.</title>
        <authorList>
            <person name="Martin F."/>
            <person name="Aerts A."/>
            <person name="Ahren D."/>
            <person name="Brun A."/>
            <person name="Danchin E.G.J."/>
            <person name="Duchaussoy F."/>
            <person name="Gibon J."/>
            <person name="Kohler A."/>
            <person name="Lindquist E."/>
            <person name="Pereda V."/>
            <person name="Salamov A."/>
            <person name="Shapiro H.J."/>
            <person name="Wuyts J."/>
            <person name="Blaudez D."/>
            <person name="Buee M."/>
            <person name="Brokstein P."/>
            <person name="Canbaeck B."/>
            <person name="Cohen D."/>
            <person name="Courty P.E."/>
            <person name="Coutinho P.M."/>
            <person name="Delaruelle C."/>
            <person name="Detter J.C."/>
            <person name="Deveau A."/>
            <person name="DiFazio S."/>
            <person name="Duplessis S."/>
            <person name="Fraissinet-Tachet L."/>
            <person name="Lucic E."/>
            <person name="Frey-Klett P."/>
            <person name="Fourrey C."/>
            <person name="Feussner I."/>
            <person name="Gay G."/>
            <person name="Grimwood J."/>
            <person name="Hoegger P.J."/>
            <person name="Jain P."/>
            <person name="Kilaru S."/>
            <person name="Labbe J."/>
            <person name="Lin Y.C."/>
            <person name="Legue V."/>
            <person name="Le Tacon F."/>
            <person name="Marmeisse R."/>
            <person name="Melayah D."/>
            <person name="Montanini B."/>
            <person name="Muratet M."/>
            <person name="Nehls U."/>
            <person name="Niculita-Hirzel H."/>
            <person name="Oudot-Le Secq M.P."/>
            <person name="Peter M."/>
            <person name="Quesneville H."/>
            <person name="Rajashekar B."/>
            <person name="Reich M."/>
            <person name="Rouhier N."/>
            <person name="Schmutz J."/>
            <person name="Yin T."/>
            <person name="Chalot M."/>
            <person name="Henrissat B."/>
            <person name="Kuees U."/>
            <person name="Lucas S."/>
            <person name="Van de Peer Y."/>
            <person name="Podila G.K."/>
            <person name="Polle A."/>
            <person name="Pukkila P.J."/>
            <person name="Richardson P.M."/>
            <person name="Rouze P."/>
            <person name="Sanders I.R."/>
            <person name="Stajich J.E."/>
            <person name="Tunlid A."/>
            <person name="Tuskan G."/>
            <person name="Grigoriev I.V."/>
        </authorList>
    </citation>
    <scope>NUCLEOTIDE SEQUENCE [LARGE SCALE GENOMIC DNA]</scope>
    <source>
        <strain evidence="7">S238N-H82 / ATCC MYA-4686</strain>
    </source>
</reference>
<evidence type="ECO:0000259" key="5">
    <source>
        <dbReference type="PROSITE" id="PS51733"/>
    </source>
</evidence>
<dbReference type="InParanoid" id="B0DWU3"/>
<dbReference type="KEGG" id="lbc:LACBIDRAFT_312734"/>
<dbReference type="CDD" id="cd16443">
    <property type="entry name" value="LplA"/>
    <property type="match status" value="1"/>
</dbReference>
<gene>
    <name evidence="6" type="ORF">LACBIDRAFT_312734</name>
</gene>
<name>B0DWU3_LACBS</name>
<dbReference type="EMBL" id="DS547144">
    <property type="protein sequence ID" value="EDR00952.1"/>
    <property type="molecule type" value="Genomic_DNA"/>
</dbReference>
<evidence type="ECO:0000256" key="3">
    <source>
        <dbReference type="ARBA" id="ARBA00008242"/>
    </source>
</evidence>